<dbReference type="PANTHER" id="PTHR30015:SF7">
    <property type="entry name" value="TYPE IV METHYL-DIRECTED RESTRICTION ENZYME ECOKMRR"/>
    <property type="match status" value="1"/>
</dbReference>
<dbReference type="PANTHER" id="PTHR30015">
    <property type="entry name" value="MRR RESTRICTION SYSTEM PROTEIN"/>
    <property type="match status" value="1"/>
</dbReference>
<gene>
    <name evidence="3" type="ORF">LCGC14_2097460</name>
</gene>
<dbReference type="Gene3D" id="3.40.1350.10">
    <property type="match status" value="1"/>
</dbReference>
<dbReference type="InterPro" id="IPR011856">
    <property type="entry name" value="tRNA_endonuc-like_dom_sf"/>
</dbReference>
<protein>
    <recommendedName>
        <fullName evidence="4">Restriction endonuclease</fullName>
    </recommendedName>
</protein>
<dbReference type="SUPFAM" id="SSF52980">
    <property type="entry name" value="Restriction endonuclease-like"/>
    <property type="match status" value="1"/>
</dbReference>
<dbReference type="GO" id="GO:0015666">
    <property type="term" value="F:restriction endodeoxyribonuclease activity"/>
    <property type="evidence" value="ECO:0007669"/>
    <property type="project" value="TreeGrafter"/>
</dbReference>
<sequence>MFDPKDDIPTYQKLMRPVLVSAESGPRKISEVVEEISEALKLSSEQKELLLPSGKQTVIANRIHWARSYLKQAGLVKNTQRGWFELTETGLVALKDITNEINVKYLEKYEAFQEFRQRSNKTDEMEIVDPISDKDETPDEQIEIALNRWNKTLSTNLLKATQEASPVFFEHLIVELLIGMGYGGSSENAGRALGRSGDNGVDGVIDQDPLGVDQIYIQAKRYASENVVGSGDIRDFFGALSIHKATKGIFVTTSKFSAAAKDTTKALGGRIVLIDGERLANLMITYGVGCREKSIVRLMELDETFFDEV</sequence>
<reference evidence="3" key="1">
    <citation type="journal article" date="2015" name="Nature">
        <title>Complex archaea that bridge the gap between prokaryotes and eukaryotes.</title>
        <authorList>
            <person name="Spang A."/>
            <person name="Saw J.H."/>
            <person name="Jorgensen S.L."/>
            <person name="Zaremba-Niedzwiedzka K."/>
            <person name="Martijn J."/>
            <person name="Lind A.E."/>
            <person name="van Eijk R."/>
            <person name="Schleper C."/>
            <person name="Guy L."/>
            <person name="Ettema T.J."/>
        </authorList>
    </citation>
    <scope>NUCLEOTIDE SEQUENCE</scope>
</reference>
<dbReference type="InterPro" id="IPR025745">
    <property type="entry name" value="Mrr-like_N_dom"/>
</dbReference>
<dbReference type="EMBL" id="LAZR01025666">
    <property type="protein sequence ID" value="KKL71183.1"/>
    <property type="molecule type" value="Genomic_DNA"/>
</dbReference>
<dbReference type="GO" id="GO:0009307">
    <property type="term" value="P:DNA restriction-modification system"/>
    <property type="evidence" value="ECO:0007669"/>
    <property type="project" value="InterPro"/>
</dbReference>
<feature type="domain" description="Restriction endonuclease type IV Mrr" evidence="1">
    <location>
        <begin position="162"/>
        <end position="283"/>
    </location>
</feature>
<accession>A0A0F9EAU2</accession>
<dbReference type="AlphaFoldDB" id="A0A0F9EAU2"/>
<evidence type="ECO:0000259" key="2">
    <source>
        <dbReference type="Pfam" id="PF14338"/>
    </source>
</evidence>
<dbReference type="Pfam" id="PF04471">
    <property type="entry name" value="Mrr_cat"/>
    <property type="match status" value="1"/>
</dbReference>
<feature type="domain" description="Restriction system protein Mrr-like N-terminal" evidence="2">
    <location>
        <begin position="11"/>
        <end position="95"/>
    </location>
</feature>
<dbReference type="Pfam" id="PF14338">
    <property type="entry name" value="Mrr_N"/>
    <property type="match status" value="1"/>
</dbReference>
<dbReference type="InterPro" id="IPR007560">
    <property type="entry name" value="Restrct_endonuc_IV_Mrr"/>
</dbReference>
<proteinExistence type="predicted"/>
<organism evidence="3">
    <name type="scientific">marine sediment metagenome</name>
    <dbReference type="NCBI Taxonomy" id="412755"/>
    <lineage>
        <taxon>unclassified sequences</taxon>
        <taxon>metagenomes</taxon>
        <taxon>ecological metagenomes</taxon>
    </lineage>
</organism>
<evidence type="ECO:0000259" key="1">
    <source>
        <dbReference type="Pfam" id="PF04471"/>
    </source>
</evidence>
<name>A0A0F9EAU2_9ZZZZ</name>
<dbReference type="InterPro" id="IPR052906">
    <property type="entry name" value="Type_IV_Methyl-Rstrct_Enzyme"/>
</dbReference>
<comment type="caution">
    <text evidence="3">The sequence shown here is derived from an EMBL/GenBank/DDBJ whole genome shotgun (WGS) entry which is preliminary data.</text>
</comment>
<evidence type="ECO:0000313" key="3">
    <source>
        <dbReference type="EMBL" id="KKL71183.1"/>
    </source>
</evidence>
<evidence type="ECO:0008006" key="4">
    <source>
        <dbReference type="Google" id="ProtNLM"/>
    </source>
</evidence>
<dbReference type="GO" id="GO:0003677">
    <property type="term" value="F:DNA binding"/>
    <property type="evidence" value="ECO:0007669"/>
    <property type="project" value="InterPro"/>
</dbReference>
<dbReference type="InterPro" id="IPR011335">
    <property type="entry name" value="Restrct_endonuc-II-like"/>
</dbReference>